<proteinExistence type="inferred from homology"/>
<protein>
    <recommendedName>
        <fullName evidence="2 10">FAD:protein FMN transferase</fullName>
        <ecNumber evidence="1 10">2.7.1.180</ecNumber>
    </recommendedName>
    <alternativeName>
        <fullName evidence="8 10">Flavin transferase</fullName>
    </alternativeName>
</protein>
<organism evidence="12 13">
    <name type="scientific">Granulicella aggregans</name>
    <dbReference type="NCBI Taxonomy" id="474949"/>
    <lineage>
        <taxon>Bacteria</taxon>
        <taxon>Pseudomonadati</taxon>
        <taxon>Acidobacteriota</taxon>
        <taxon>Terriglobia</taxon>
        <taxon>Terriglobales</taxon>
        <taxon>Acidobacteriaceae</taxon>
        <taxon>Granulicella</taxon>
    </lineage>
</organism>
<feature type="binding site" evidence="11">
    <location>
        <position position="309"/>
    </location>
    <ligand>
        <name>Mg(2+)</name>
        <dbReference type="ChEBI" id="CHEBI:18420"/>
    </ligand>
</feature>
<dbReference type="InterPro" id="IPR003374">
    <property type="entry name" value="ApbE-like_sf"/>
</dbReference>
<dbReference type="Proteomes" id="UP000540989">
    <property type="component" value="Unassembled WGS sequence"/>
</dbReference>
<evidence type="ECO:0000256" key="2">
    <source>
        <dbReference type="ARBA" id="ARBA00016337"/>
    </source>
</evidence>
<evidence type="ECO:0000256" key="4">
    <source>
        <dbReference type="ARBA" id="ARBA00022679"/>
    </source>
</evidence>
<dbReference type="PANTHER" id="PTHR30040:SF2">
    <property type="entry name" value="FAD:PROTEIN FMN TRANSFERASE"/>
    <property type="match status" value="1"/>
</dbReference>
<dbReference type="InterPro" id="IPR024932">
    <property type="entry name" value="ApbE"/>
</dbReference>
<comment type="catalytic activity">
    <reaction evidence="9 10">
        <text>L-threonyl-[protein] + FAD = FMN-L-threonyl-[protein] + AMP + H(+)</text>
        <dbReference type="Rhea" id="RHEA:36847"/>
        <dbReference type="Rhea" id="RHEA-COMP:11060"/>
        <dbReference type="Rhea" id="RHEA-COMP:11061"/>
        <dbReference type="ChEBI" id="CHEBI:15378"/>
        <dbReference type="ChEBI" id="CHEBI:30013"/>
        <dbReference type="ChEBI" id="CHEBI:57692"/>
        <dbReference type="ChEBI" id="CHEBI:74257"/>
        <dbReference type="ChEBI" id="CHEBI:456215"/>
        <dbReference type="EC" id="2.7.1.180"/>
    </reaction>
</comment>
<keyword evidence="3 10" id="KW-0285">Flavoprotein</keyword>
<keyword evidence="13" id="KW-1185">Reference proteome</keyword>
<dbReference type="GO" id="GO:0046872">
    <property type="term" value="F:metal ion binding"/>
    <property type="evidence" value="ECO:0007669"/>
    <property type="project" value="UniProtKB-UniRule"/>
</dbReference>
<evidence type="ECO:0000256" key="1">
    <source>
        <dbReference type="ARBA" id="ARBA00011955"/>
    </source>
</evidence>
<evidence type="ECO:0000256" key="3">
    <source>
        <dbReference type="ARBA" id="ARBA00022630"/>
    </source>
</evidence>
<evidence type="ECO:0000256" key="7">
    <source>
        <dbReference type="ARBA" id="ARBA00022842"/>
    </source>
</evidence>
<comment type="similarity">
    <text evidence="10">Belongs to the ApbE family.</text>
</comment>
<dbReference type="PANTHER" id="PTHR30040">
    <property type="entry name" value="THIAMINE BIOSYNTHESIS LIPOPROTEIN APBE"/>
    <property type="match status" value="1"/>
</dbReference>
<comment type="caution">
    <text evidence="12">The sequence shown here is derived from an EMBL/GenBank/DDBJ whole genome shotgun (WGS) entry which is preliminary data.</text>
</comment>
<evidence type="ECO:0000256" key="11">
    <source>
        <dbReference type="PIRSR" id="PIRSR006268-2"/>
    </source>
</evidence>
<accession>A0A7W7ZBQ8</accession>
<keyword evidence="6 10" id="KW-0274">FAD</keyword>
<dbReference type="EC" id="2.7.1.180" evidence="1 10"/>
<keyword evidence="7 10" id="KW-0460">Magnesium</keyword>
<evidence type="ECO:0000313" key="12">
    <source>
        <dbReference type="EMBL" id="MBB5056847.1"/>
    </source>
</evidence>
<evidence type="ECO:0000256" key="8">
    <source>
        <dbReference type="ARBA" id="ARBA00031306"/>
    </source>
</evidence>
<evidence type="ECO:0000256" key="6">
    <source>
        <dbReference type="ARBA" id="ARBA00022827"/>
    </source>
</evidence>
<name>A0A7W7ZBQ8_9BACT</name>
<dbReference type="GO" id="GO:0016740">
    <property type="term" value="F:transferase activity"/>
    <property type="evidence" value="ECO:0007669"/>
    <property type="project" value="UniProtKB-UniRule"/>
</dbReference>
<dbReference type="PIRSF" id="PIRSF006268">
    <property type="entry name" value="ApbE"/>
    <property type="match status" value="1"/>
</dbReference>
<keyword evidence="4 10" id="KW-0808">Transferase</keyword>
<reference evidence="12 13" key="1">
    <citation type="submission" date="2020-08" db="EMBL/GenBank/DDBJ databases">
        <title>Genomic Encyclopedia of Type Strains, Phase IV (KMG-V): Genome sequencing to study the core and pangenomes of soil and plant-associated prokaryotes.</title>
        <authorList>
            <person name="Whitman W."/>
        </authorList>
    </citation>
    <scope>NUCLEOTIDE SEQUENCE [LARGE SCALE GENOMIC DNA]</scope>
    <source>
        <strain evidence="12 13">M8UP14</strain>
    </source>
</reference>
<feature type="binding site" evidence="11">
    <location>
        <position position="192"/>
    </location>
    <ligand>
        <name>Mg(2+)</name>
        <dbReference type="ChEBI" id="CHEBI:18420"/>
    </ligand>
</feature>
<dbReference type="Pfam" id="PF02424">
    <property type="entry name" value="ApbE"/>
    <property type="match status" value="1"/>
</dbReference>
<keyword evidence="12" id="KW-0449">Lipoprotein</keyword>
<evidence type="ECO:0000256" key="5">
    <source>
        <dbReference type="ARBA" id="ARBA00022723"/>
    </source>
</evidence>
<dbReference type="EMBL" id="JACHIP010000002">
    <property type="protein sequence ID" value="MBB5056847.1"/>
    <property type="molecule type" value="Genomic_DNA"/>
</dbReference>
<keyword evidence="5 10" id="KW-0479">Metal-binding</keyword>
<feature type="binding site" evidence="11">
    <location>
        <position position="305"/>
    </location>
    <ligand>
        <name>Mg(2+)</name>
        <dbReference type="ChEBI" id="CHEBI:18420"/>
    </ligand>
</feature>
<dbReference type="Gene3D" id="3.10.520.10">
    <property type="entry name" value="ApbE-like domains"/>
    <property type="match status" value="1"/>
</dbReference>
<evidence type="ECO:0000256" key="9">
    <source>
        <dbReference type="ARBA" id="ARBA00048540"/>
    </source>
</evidence>
<evidence type="ECO:0000256" key="10">
    <source>
        <dbReference type="PIRNR" id="PIRNR006268"/>
    </source>
</evidence>
<evidence type="ECO:0000313" key="13">
    <source>
        <dbReference type="Proteomes" id="UP000540989"/>
    </source>
</evidence>
<comment type="cofactor">
    <cofactor evidence="11">
        <name>Mg(2+)</name>
        <dbReference type="ChEBI" id="CHEBI:18420"/>
    </cofactor>
    <cofactor evidence="11">
        <name>Mn(2+)</name>
        <dbReference type="ChEBI" id="CHEBI:29035"/>
    </cofactor>
    <text evidence="11">Magnesium. Can also use manganese.</text>
</comment>
<dbReference type="AlphaFoldDB" id="A0A7W7ZBQ8"/>
<dbReference type="SUPFAM" id="SSF143631">
    <property type="entry name" value="ApbE-like"/>
    <property type="match status" value="1"/>
</dbReference>
<sequence length="369" mass="39777">MARPMPLTLRATLPGGQILTCFAAFALTLGQVFVAAQTPPAATRFHLSHAAMGTEFTIDLYAKDQSTAEQQANVAFDEIDRLEDLLSNYRPSSELSRISRDAGNGPVVTDPETFQFLERSLFWSQRSSGAFDITVGPLLRVWGFYQHGGRVPLDTELKSLRDSIGSEKITLDEEHRSVSFKNHHAMDLDPGSIGKGFAVDAAVRLLREAGVQSALISAGGSTLYAIGAPPGESGWIVKVEDPRSTGITAATVLLKDTSLSSGACTQKFFIKDGHRYCHIFNPQTLRPMEGVLQSTVISPSATDSDALSTVVFVLPPEASRQLLTSMPNTEALLFRGPTPVSDCIAINWQGQPCSPNHSSSKSPSQEKGN</sequence>
<gene>
    <name evidence="12" type="ORF">HDF16_001532</name>
</gene>